<sequence length="295" mass="34126">MPISTIFHQKYQSIQQQCGEKTLSQFPNEVIIAILQNLSIPDILTMSLILNYRLRTLTRKVLVEKLLDSSKCHLRLCFDQESRWRFTVDFKLTKATDTRLAFTPVKPVSVRMYTSKLLRKPILYKACLVGSDFIEANDTLLVHNLIKSSLSLDIKDVGLHQQHYNSKQQRVFLAYDITKTPQEVIKERPGERWVEPLGFECSFDFLAQPKKMMQRVFDTLHNKPTRRQIDSKLFTTSSRLPINSQQNAVAETGGWWQHKYHYMSPVEKSMRAQMMPIIGGLTASTLDTPSFPTRS</sequence>
<gene>
    <name evidence="2" type="ORF">INT46_002052</name>
</gene>
<protein>
    <recommendedName>
        <fullName evidence="1">F-box domain-containing protein</fullName>
    </recommendedName>
</protein>
<evidence type="ECO:0000313" key="3">
    <source>
        <dbReference type="Proteomes" id="UP000650833"/>
    </source>
</evidence>
<comment type="caution">
    <text evidence="2">The sequence shown here is derived from an EMBL/GenBank/DDBJ whole genome shotgun (WGS) entry which is preliminary data.</text>
</comment>
<dbReference type="InterPro" id="IPR001810">
    <property type="entry name" value="F-box_dom"/>
</dbReference>
<name>A0A8H7RI08_9FUNG</name>
<reference evidence="2" key="1">
    <citation type="submission" date="2020-12" db="EMBL/GenBank/DDBJ databases">
        <title>Metabolic potential, ecology and presence of endohyphal bacteria is reflected in genomic diversity of Mucoromycotina.</title>
        <authorList>
            <person name="Muszewska A."/>
            <person name="Okrasinska A."/>
            <person name="Steczkiewicz K."/>
            <person name="Drgas O."/>
            <person name="Orlowska M."/>
            <person name="Perlinska-Lenart U."/>
            <person name="Aleksandrzak-Piekarczyk T."/>
            <person name="Szatraj K."/>
            <person name="Zielenkiewicz U."/>
            <person name="Pilsyk S."/>
            <person name="Malc E."/>
            <person name="Mieczkowski P."/>
            <person name="Kruszewska J.S."/>
            <person name="Biernat P."/>
            <person name="Pawlowska J."/>
        </authorList>
    </citation>
    <scope>NUCLEOTIDE SEQUENCE</scope>
    <source>
        <strain evidence="2">CBS 226.32</strain>
    </source>
</reference>
<evidence type="ECO:0000313" key="2">
    <source>
        <dbReference type="EMBL" id="KAG2211354.1"/>
    </source>
</evidence>
<organism evidence="2 3">
    <name type="scientific">Mucor plumbeus</name>
    <dbReference type="NCBI Taxonomy" id="97098"/>
    <lineage>
        <taxon>Eukaryota</taxon>
        <taxon>Fungi</taxon>
        <taxon>Fungi incertae sedis</taxon>
        <taxon>Mucoromycota</taxon>
        <taxon>Mucoromycotina</taxon>
        <taxon>Mucoromycetes</taxon>
        <taxon>Mucorales</taxon>
        <taxon>Mucorineae</taxon>
        <taxon>Mucoraceae</taxon>
        <taxon>Mucor</taxon>
    </lineage>
</organism>
<feature type="domain" description="F-box" evidence="1">
    <location>
        <begin position="20"/>
        <end position="66"/>
    </location>
</feature>
<accession>A0A8H7RI08</accession>
<proteinExistence type="predicted"/>
<dbReference type="PROSITE" id="PS50181">
    <property type="entry name" value="FBOX"/>
    <property type="match status" value="1"/>
</dbReference>
<dbReference type="EMBL" id="JAEPRC010000068">
    <property type="protein sequence ID" value="KAG2211354.1"/>
    <property type="molecule type" value="Genomic_DNA"/>
</dbReference>
<dbReference type="AlphaFoldDB" id="A0A8H7RI08"/>
<dbReference type="Proteomes" id="UP000650833">
    <property type="component" value="Unassembled WGS sequence"/>
</dbReference>
<keyword evidence="3" id="KW-1185">Reference proteome</keyword>
<dbReference type="OrthoDB" id="2399195at2759"/>
<evidence type="ECO:0000259" key="1">
    <source>
        <dbReference type="PROSITE" id="PS50181"/>
    </source>
</evidence>